<dbReference type="InterPro" id="IPR052174">
    <property type="entry name" value="Flavoredoxin"/>
</dbReference>
<dbReference type="GeneID" id="27359725"/>
<dbReference type="EMBL" id="KN847338">
    <property type="protein sequence ID" value="KIW40450.1"/>
    <property type="molecule type" value="Genomic_DNA"/>
</dbReference>
<evidence type="ECO:0000256" key="3">
    <source>
        <dbReference type="ARBA" id="ARBA00038054"/>
    </source>
</evidence>
<dbReference type="PANTHER" id="PTHR43567:SF1">
    <property type="entry name" value="FLAVOREDOXIN"/>
    <property type="match status" value="1"/>
</dbReference>
<feature type="domain" description="Flavin reductase like" evidence="4">
    <location>
        <begin position="15"/>
        <end position="167"/>
    </location>
</feature>
<dbReference type="AlphaFoldDB" id="A0A0D2DDF6"/>
<organism evidence="5 6">
    <name type="scientific">Exophiala oligosperma</name>
    <dbReference type="NCBI Taxonomy" id="215243"/>
    <lineage>
        <taxon>Eukaryota</taxon>
        <taxon>Fungi</taxon>
        <taxon>Dikarya</taxon>
        <taxon>Ascomycota</taxon>
        <taxon>Pezizomycotina</taxon>
        <taxon>Eurotiomycetes</taxon>
        <taxon>Chaetothyriomycetidae</taxon>
        <taxon>Chaetothyriales</taxon>
        <taxon>Herpotrichiellaceae</taxon>
        <taxon>Exophiala</taxon>
    </lineage>
</organism>
<proteinExistence type="inferred from homology"/>
<evidence type="ECO:0000259" key="4">
    <source>
        <dbReference type="Pfam" id="PF01613"/>
    </source>
</evidence>
<comment type="similarity">
    <text evidence="3">Belongs to the flavoredoxin family.</text>
</comment>
<dbReference type="VEuPathDB" id="FungiDB:PV06_07651"/>
<evidence type="ECO:0000256" key="2">
    <source>
        <dbReference type="ARBA" id="ARBA00022630"/>
    </source>
</evidence>
<name>A0A0D2DDF6_9EURO</name>
<sequence length="250" mass="27313">MEHQDISPAILYWGTPVVLISSNNPDGTTNIGPMSSAFWLGHGGVLGLDASSQTTQNILRTKQCVLNLASDNMADAINALAGTTGTDPVPEGKRPRGYRFVKDKFGIAGLTPRPSKNVACPGIKECPVIMEAELVTSHKMFGGRPAEGLILLVEVRILRVSIHENLRMEGHRNRVDADKWKPMIMMFCDLYGLKQGKIEHSNLADIEEEMYRPLSDLSGKVKDVHGDDEDDVVKDDAAEHVIGLVASNNQ</sequence>
<dbReference type="Pfam" id="PF01613">
    <property type="entry name" value="Flavin_Reduct"/>
    <property type="match status" value="1"/>
</dbReference>
<dbReference type="HOGENOM" id="CLU_075333_0_0_1"/>
<dbReference type="Gene3D" id="2.30.110.10">
    <property type="entry name" value="Electron Transport, Fmn-binding Protein, Chain A"/>
    <property type="match status" value="1"/>
</dbReference>
<dbReference type="InterPro" id="IPR012349">
    <property type="entry name" value="Split_barrel_FMN-bd"/>
</dbReference>
<keyword evidence="6" id="KW-1185">Reference proteome</keyword>
<gene>
    <name evidence="5" type="ORF">PV06_07651</name>
</gene>
<dbReference type="GO" id="GO:0010181">
    <property type="term" value="F:FMN binding"/>
    <property type="evidence" value="ECO:0007669"/>
    <property type="project" value="InterPro"/>
</dbReference>
<keyword evidence="2" id="KW-0285">Flavoprotein</keyword>
<dbReference type="OrthoDB" id="10250990at2759"/>
<dbReference type="Proteomes" id="UP000053342">
    <property type="component" value="Unassembled WGS sequence"/>
</dbReference>
<dbReference type="PANTHER" id="PTHR43567">
    <property type="entry name" value="FLAVOREDOXIN-RELATED-RELATED"/>
    <property type="match status" value="1"/>
</dbReference>
<dbReference type="STRING" id="215243.A0A0D2DDF6"/>
<evidence type="ECO:0000313" key="6">
    <source>
        <dbReference type="Proteomes" id="UP000053342"/>
    </source>
</evidence>
<evidence type="ECO:0000256" key="1">
    <source>
        <dbReference type="ARBA" id="ARBA00001917"/>
    </source>
</evidence>
<dbReference type="SUPFAM" id="SSF50475">
    <property type="entry name" value="FMN-binding split barrel"/>
    <property type="match status" value="1"/>
</dbReference>
<protein>
    <recommendedName>
        <fullName evidence="4">Flavin reductase like domain-containing protein</fullName>
    </recommendedName>
</protein>
<comment type="cofactor">
    <cofactor evidence="1">
        <name>FMN</name>
        <dbReference type="ChEBI" id="CHEBI:58210"/>
    </cofactor>
</comment>
<evidence type="ECO:0000313" key="5">
    <source>
        <dbReference type="EMBL" id="KIW40450.1"/>
    </source>
</evidence>
<dbReference type="InterPro" id="IPR002563">
    <property type="entry name" value="Flavin_Rdtase-like_dom"/>
</dbReference>
<accession>A0A0D2DDF6</accession>
<reference evidence="5 6" key="1">
    <citation type="submission" date="2015-01" db="EMBL/GenBank/DDBJ databases">
        <title>The Genome Sequence of Exophiala oligosperma CBS72588.</title>
        <authorList>
            <consortium name="The Broad Institute Genomics Platform"/>
            <person name="Cuomo C."/>
            <person name="de Hoog S."/>
            <person name="Gorbushina A."/>
            <person name="Stielow B."/>
            <person name="Teixiera M."/>
            <person name="Abouelleil A."/>
            <person name="Chapman S.B."/>
            <person name="Priest M."/>
            <person name="Young S.K."/>
            <person name="Wortman J."/>
            <person name="Nusbaum C."/>
            <person name="Birren B."/>
        </authorList>
    </citation>
    <scope>NUCLEOTIDE SEQUENCE [LARGE SCALE GENOMIC DNA]</scope>
    <source>
        <strain evidence="5 6">CBS 72588</strain>
    </source>
</reference>
<dbReference type="RefSeq" id="XP_016260666.1">
    <property type="nucleotide sequence ID" value="XM_016408912.1"/>
</dbReference>